<proteinExistence type="predicted"/>
<keyword evidence="3" id="KW-1185">Reference proteome</keyword>
<dbReference type="RefSeq" id="WP_117395649.1">
    <property type="nucleotide sequence ID" value="NZ_CP021330.1"/>
</dbReference>
<protein>
    <submittedName>
        <fullName evidence="2">Uncharacterized protein</fullName>
    </submittedName>
</protein>
<accession>A0A2R4MEE5</accession>
<organism evidence="2 3">
    <name type="scientific">Maritalea myrionectae</name>
    <dbReference type="NCBI Taxonomy" id="454601"/>
    <lineage>
        <taxon>Bacteria</taxon>
        <taxon>Pseudomonadati</taxon>
        <taxon>Pseudomonadota</taxon>
        <taxon>Alphaproteobacteria</taxon>
        <taxon>Hyphomicrobiales</taxon>
        <taxon>Devosiaceae</taxon>
        <taxon>Maritalea</taxon>
    </lineage>
</organism>
<evidence type="ECO:0000313" key="3">
    <source>
        <dbReference type="Proteomes" id="UP000258927"/>
    </source>
</evidence>
<feature type="region of interest" description="Disordered" evidence="1">
    <location>
        <begin position="114"/>
        <end position="143"/>
    </location>
</feature>
<gene>
    <name evidence="2" type="ORF">MXMO3_01790</name>
</gene>
<sequence length="288" mass="33193">MALHSFDPEVAKIVGVNAATIYQNIAFWIEKNQANEKHLYDGQYWTYNSVKAFGEQFPYLSADQIRNALKKLVEQGFIVKGDYNKANFDKTRWYGLGKKANSICEKSQMEMVKKANGVGKNPEPIPDSKPNIKPDRNQKRSIDQRYQDETDPLWVYFVQNVWAHCWRTGDSRKNAFKSFAKLTKPQKQALVEALPAAKRLFLTKDNDFRPMMATWINRNGWEEIQNRSAAHQSPDQSASVDWEARIAHWRSDNTWLPSWGPRPGEHGCQAPADLIETKPQDTTQNTLF</sequence>
<dbReference type="AlphaFoldDB" id="A0A2R4MEE5"/>
<dbReference type="KEGG" id="mmyr:MXMO3_01790"/>
<name>A0A2R4MEE5_9HYPH</name>
<feature type="compositionally biased region" description="Basic and acidic residues" evidence="1">
    <location>
        <begin position="130"/>
        <end position="143"/>
    </location>
</feature>
<evidence type="ECO:0000256" key="1">
    <source>
        <dbReference type="SAM" id="MobiDB-lite"/>
    </source>
</evidence>
<evidence type="ECO:0000313" key="2">
    <source>
        <dbReference type="EMBL" id="AVX04315.1"/>
    </source>
</evidence>
<dbReference type="Proteomes" id="UP000258927">
    <property type="component" value="Chromosome"/>
</dbReference>
<dbReference type="EMBL" id="CP021330">
    <property type="protein sequence ID" value="AVX04315.1"/>
    <property type="molecule type" value="Genomic_DNA"/>
</dbReference>
<reference evidence="2 3" key="1">
    <citation type="submission" date="2017-05" db="EMBL/GenBank/DDBJ databases">
        <title>Genome Analysis of Maritalea myrionectae HL2708#5.</title>
        <authorList>
            <consortium name="Cotde Inc.-PKNU"/>
            <person name="Jang D."/>
            <person name="Oh H.-M."/>
        </authorList>
    </citation>
    <scope>NUCLEOTIDE SEQUENCE [LARGE SCALE GENOMIC DNA]</scope>
    <source>
        <strain evidence="2 3">HL2708#5</strain>
    </source>
</reference>